<dbReference type="Proteomes" id="UP000548867">
    <property type="component" value="Unassembled WGS sequence"/>
</dbReference>
<name>A0A7W6CLK5_9SPHN</name>
<proteinExistence type="predicted"/>
<gene>
    <name evidence="1" type="ORF">GGR38_004680</name>
</gene>
<dbReference type="AlphaFoldDB" id="A0A7W6CLK5"/>
<protein>
    <submittedName>
        <fullName evidence="1">Uncharacterized protein</fullName>
    </submittedName>
</protein>
<reference evidence="1 2" key="1">
    <citation type="submission" date="2020-08" db="EMBL/GenBank/DDBJ databases">
        <title>Genomic Encyclopedia of Type Strains, Phase IV (KMG-IV): sequencing the most valuable type-strain genomes for metagenomic binning, comparative biology and taxonomic classification.</title>
        <authorList>
            <person name="Goeker M."/>
        </authorList>
    </citation>
    <scope>NUCLEOTIDE SEQUENCE [LARGE SCALE GENOMIC DNA]</scope>
    <source>
        <strain evidence="1 2">DSM 27057</strain>
    </source>
</reference>
<evidence type="ECO:0000313" key="2">
    <source>
        <dbReference type="Proteomes" id="UP000548867"/>
    </source>
</evidence>
<accession>A0A7W6CLK5</accession>
<evidence type="ECO:0000313" key="1">
    <source>
        <dbReference type="EMBL" id="MBB3957705.1"/>
    </source>
</evidence>
<keyword evidence="2" id="KW-1185">Reference proteome</keyword>
<comment type="caution">
    <text evidence="1">The sequence shown here is derived from an EMBL/GenBank/DDBJ whole genome shotgun (WGS) entry which is preliminary data.</text>
</comment>
<organism evidence="1 2">
    <name type="scientific">Novosphingobium sediminicola</name>
    <dbReference type="NCBI Taxonomy" id="563162"/>
    <lineage>
        <taxon>Bacteria</taxon>
        <taxon>Pseudomonadati</taxon>
        <taxon>Pseudomonadota</taxon>
        <taxon>Alphaproteobacteria</taxon>
        <taxon>Sphingomonadales</taxon>
        <taxon>Sphingomonadaceae</taxon>
        <taxon>Novosphingobium</taxon>
    </lineage>
</organism>
<dbReference type="EMBL" id="JACIDX010000031">
    <property type="protein sequence ID" value="MBB3957705.1"/>
    <property type="molecule type" value="Genomic_DNA"/>
</dbReference>
<dbReference type="RefSeq" id="WP_183629233.1">
    <property type="nucleotide sequence ID" value="NZ_JACIDX010000031.1"/>
</dbReference>
<sequence>MPDIMLIDVPAGFAGASLPLGRYYPIILESVEELAELETFLEAPRDELVFPDLFDRRPSGSMCECVVIARYRPPLPDWPWVLLCQWPVAYTSLAPPEADLFARDVYTIEVVPSRSEMIGTESRLRVALSCHPHRHVGDGGPEIGHA</sequence>